<evidence type="ECO:0000313" key="1">
    <source>
        <dbReference type="EMBL" id="XBC48539.1"/>
    </source>
</evidence>
<evidence type="ECO:0000313" key="2">
    <source>
        <dbReference type="EMBL" id="XBC51762.1"/>
    </source>
</evidence>
<organism evidence="2">
    <name type="scientific">Dolosigranulum savutiense</name>
    <dbReference type="NCBI Taxonomy" id="3110288"/>
    <lineage>
        <taxon>Bacteria</taxon>
        <taxon>Bacillati</taxon>
        <taxon>Bacillota</taxon>
        <taxon>Bacilli</taxon>
        <taxon>Lactobacillales</taxon>
        <taxon>Carnobacteriaceae</taxon>
        <taxon>Dolosigranulum</taxon>
    </lineage>
</organism>
<protein>
    <submittedName>
        <fullName evidence="2">IS66 family insertion sequence element accessory protein TnpB</fullName>
    </submittedName>
</protein>
<proteinExistence type="predicted"/>
<reference evidence="2" key="1">
    <citation type="submission" date="2023-12" db="EMBL/GenBank/DDBJ databases">
        <title>Dolosigranulum savutii sp. nov. isolated from human upper respiratory samples collected in Botswana.</title>
        <authorList>
            <person name="Kelly M.S."/>
        </authorList>
    </citation>
    <scope>NUCLEOTIDE SEQUENCE</scope>
    <source>
        <strain evidence="2">MSK211</strain>
        <strain evidence="1">MSK312</strain>
    </source>
</reference>
<dbReference type="InterPro" id="IPR008878">
    <property type="entry name" value="Transposase_IS66_Orf2"/>
</dbReference>
<name>A0AB74TY57_9LACT</name>
<dbReference type="RefSeq" id="WP_208953701.1">
    <property type="nucleotide sequence ID" value="NZ_CP142434.1"/>
</dbReference>
<accession>A0AB74TY57</accession>
<dbReference type="PANTHER" id="PTHR36455:SF1">
    <property type="entry name" value="BLR8292 PROTEIN"/>
    <property type="match status" value="1"/>
</dbReference>
<gene>
    <name evidence="2" type="primary">tnpB</name>
    <name evidence="2" type="ORF">VUQ07_01390</name>
    <name evidence="1" type="ORF">VUQ09_03880</name>
</gene>
<dbReference type="NCBIfam" id="NF033819">
    <property type="entry name" value="IS66_TnpB"/>
    <property type="match status" value="1"/>
</dbReference>
<dbReference type="PANTHER" id="PTHR36455">
    <property type="match status" value="1"/>
</dbReference>
<dbReference type="EMBL" id="CP142436">
    <property type="protein sequence ID" value="XBC51762.1"/>
    <property type="molecule type" value="Genomic_DNA"/>
</dbReference>
<dbReference type="AlphaFoldDB" id="A0AB74TY57"/>
<dbReference type="Pfam" id="PF05717">
    <property type="entry name" value="TnpB_IS66"/>
    <property type="match status" value="1"/>
</dbReference>
<sequence length="118" mass="13515">MNVIINYDAVDHIYIVCGKTDLRKGIDGLAEIIRSDYDYDPFSSALFLFCGSSRDRFKALYWDADGFYLLYKRLENGVFQWPRTSNELKELSPEAFHLLLTGFSPFPSINPAKTGSIF</sequence>
<dbReference type="EMBL" id="CP142434">
    <property type="protein sequence ID" value="XBC48539.1"/>
    <property type="molecule type" value="Genomic_DNA"/>
</dbReference>